<dbReference type="AlphaFoldDB" id="A0A9D2HJL3"/>
<dbReference type="PANTHER" id="PTHR38474:SF2">
    <property type="entry name" value="CHLORAMPHENICOL ACETYLTRANSFERASE"/>
    <property type="match status" value="1"/>
</dbReference>
<evidence type="ECO:0000256" key="1">
    <source>
        <dbReference type="PIRSR" id="PIRSR000440-1"/>
    </source>
</evidence>
<dbReference type="EMBL" id="DWZA01000095">
    <property type="protein sequence ID" value="HJA72042.1"/>
    <property type="molecule type" value="Genomic_DNA"/>
</dbReference>
<evidence type="ECO:0000313" key="3">
    <source>
        <dbReference type="Proteomes" id="UP000823900"/>
    </source>
</evidence>
<dbReference type="PIRSF" id="PIRSF000440">
    <property type="entry name" value="CAT"/>
    <property type="match status" value="1"/>
</dbReference>
<organism evidence="2 3">
    <name type="scientific">Candidatus Lachnoclostridium stercoravium</name>
    <dbReference type="NCBI Taxonomy" id="2838633"/>
    <lineage>
        <taxon>Bacteria</taxon>
        <taxon>Bacillati</taxon>
        <taxon>Bacillota</taxon>
        <taxon>Clostridia</taxon>
        <taxon>Lachnospirales</taxon>
        <taxon>Lachnospiraceae</taxon>
    </lineage>
</organism>
<dbReference type="InterPro" id="IPR001707">
    <property type="entry name" value="Cmp_AcTrfase"/>
</dbReference>
<dbReference type="Pfam" id="PF00302">
    <property type="entry name" value="CAT"/>
    <property type="match status" value="1"/>
</dbReference>
<dbReference type="PANTHER" id="PTHR38474">
    <property type="entry name" value="SLR0299 PROTEIN"/>
    <property type="match status" value="1"/>
</dbReference>
<dbReference type="SUPFAM" id="SSF52777">
    <property type="entry name" value="CoA-dependent acyltransferases"/>
    <property type="match status" value="1"/>
</dbReference>
<dbReference type="GO" id="GO:0008811">
    <property type="term" value="F:chloramphenicol O-acetyltransferase activity"/>
    <property type="evidence" value="ECO:0007669"/>
    <property type="project" value="InterPro"/>
</dbReference>
<dbReference type="InterPro" id="IPR023213">
    <property type="entry name" value="CAT-like_dom_sf"/>
</dbReference>
<comment type="caution">
    <text evidence="2">The sequence shown here is derived from an EMBL/GenBank/DDBJ whole genome shotgun (WGS) entry which is preliminary data.</text>
</comment>
<gene>
    <name evidence="2" type="ORF">IAA07_10800</name>
</gene>
<reference evidence="2" key="2">
    <citation type="submission" date="2021-04" db="EMBL/GenBank/DDBJ databases">
        <authorList>
            <person name="Gilroy R."/>
        </authorList>
    </citation>
    <scope>NUCLEOTIDE SEQUENCE</scope>
    <source>
        <strain evidence="2">CHK178-16964</strain>
    </source>
</reference>
<accession>A0A9D2HJL3</accession>
<dbReference type="Proteomes" id="UP000823900">
    <property type="component" value="Unassembled WGS sequence"/>
</dbReference>
<dbReference type="SMART" id="SM01059">
    <property type="entry name" value="CAT"/>
    <property type="match status" value="1"/>
</dbReference>
<evidence type="ECO:0000313" key="2">
    <source>
        <dbReference type="EMBL" id="HJA72042.1"/>
    </source>
</evidence>
<protein>
    <submittedName>
        <fullName evidence="2">Chloramphenicol acetyltransferase</fullName>
    </submittedName>
</protein>
<dbReference type="Gene3D" id="3.30.559.10">
    <property type="entry name" value="Chloramphenicol acetyltransferase-like domain"/>
    <property type="match status" value="1"/>
</dbReference>
<name>A0A9D2HJL3_9FIRM</name>
<feature type="active site" description="Proton acceptor" evidence="1">
    <location>
        <position position="191"/>
    </location>
</feature>
<reference evidence="2" key="1">
    <citation type="journal article" date="2021" name="PeerJ">
        <title>Extensive microbial diversity within the chicken gut microbiome revealed by metagenomics and culture.</title>
        <authorList>
            <person name="Gilroy R."/>
            <person name="Ravi A."/>
            <person name="Getino M."/>
            <person name="Pursley I."/>
            <person name="Horton D.L."/>
            <person name="Alikhan N.F."/>
            <person name="Baker D."/>
            <person name="Gharbi K."/>
            <person name="Hall N."/>
            <person name="Watson M."/>
            <person name="Adriaenssens E.M."/>
            <person name="Foster-Nyarko E."/>
            <person name="Jarju S."/>
            <person name="Secka A."/>
            <person name="Antonio M."/>
            <person name="Oren A."/>
            <person name="Chaudhuri R.R."/>
            <person name="La Ragione R."/>
            <person name="Hildebrand F."/>
            <person name="Pallen M.J."/>
        </authorList>
    </citation>
    <scope>NUCLEOTIDE SEQUENCE</scope>
    <source>
        <strain evidence="2">CHK178-16964</strain>
    </source>
</reference>
<proteinExistence type="predicted"/>
<sequence>MAFHKIDMDNWERREHYYYYRDFIKTRYNLCGEIDITGLLSQIREKRLHFYLVFLYVVIHTVNEIKELRMCLDQDGALGYWDVCHPSYTIFHKDDLTFSDIWTEYSPDFQTFYERASQDMETFKDVKGIKAKPDTPPNFCPISCIPWISFTGFGSDTYAESNMLYPVILFGKYHENEKGQILLPLSIAVNHMVADGYHTCLFFQKIQEFSSSLKL</sequence>